<accession>A0ABV2NT22</accession>
<evidence type="ECO:0000313" key="3">
    <source>
        <dbReference type="Proteomes" id="UP001549119"/>
    </source>
</evidence>
<comment type="caution">
    <text evidence="2">The sequence shown here is derived from an EMBL/GenBank/DDBJ whole genome shotgun (WGS) entry which is preliminary data.</text>
</comment>
<reference evidence="2 3" key="1">
    <citation type="submission" date="2024-06" db="EMBL/GenBank/DDBJ databases">
        <title>Genomics of switchgrass bacterial isolates.</title>
        <authorList>
            <person name="Shade A."/>
        </authorList>
    </citation>
    <scope>NUCLEOTIDE SEQUENCE [LARGE SCALE GENOMIC DNA]</scope>
    <source>
        <strain evidence="2 3">PvP084</strain>
    </source>
</reference>
<dbReference type="InterPro" id="IPR054189">
    <property type="entry name" value="DUF6894"/>
</dbReference>
<dbReference type="Pfam" id="PF21834">
    <property type="entry name" value="DUF6894"/>
    <property type="match status" value="1"/>
</dbReference>
<evidence type="ECO:0000259" key="1">
    <source>
        <dbReference type="Pfam" id="PF21834"/>
    </source>
</evidence>
<gene>
    <name evidence="2" type="ORF">ABIC20_007059</name>
</gene>
<proteinExistence type="predicted"/>
<dbReference type="EMBL" id="JBEPNW010000003">
    <property type="protein sequence ID" value="MET3869681.1"/>
    <property type="molecule type" value="Genomic_DNA"/>
</dbReference>
<keyword evidence="3" id="KW-1185">Reference proteome</keyword>
<sequence>MPRYFIVTSDRITVRDDEGVQLSGRDALRDTLRRLLTDILRDEGYRTEVNAFTARAYDEAGKLVMSASANFSATDL</sequence>
<dbReference type="Proteomes" id="UP001549119">
    <property type="component" value="Unassembled WGS sequence"/>
</dbReference>
<dbReference type="RefSeq" id="WP_012329751.1">
    <property type="nucleotide sequence ID" value="NZ_BJXP01000046.1"/>
</dbReference>
<organism evidence="2 3">
    <name type="scientific">Methylobacterium radiotolerans</name>
    <dbReference type="NCBI Taxonomy" id="31998"/>
    <lineage>
        <taxon>Bacteria</taxon>
        <taxon>Pseudomonadati</taxon>
        <taxon>Pseudomonadota</taxon>
        <taxon>Alphaproteobacteria</taxon>
        <taxon>Hyphomicrobiales</taxon>
        <taxon>Methylobacteriaceae</taxon>
        <taxon>Methylobacterium</taxon>
    </lineage>
</organism>
<evidence type="ECO:0000313" key="2">
    <source>
        <dbReference type="EMBL" id="MET3869681.1"/>
    </source>
</evidence>
<protein>
    <recommendedName>
        <fullName evidence="1">DUF6894 domain-containing protein</fullName>
    </recommendedName>
</protein>
<dbReference type="GeneID" id="6142170"/>
<feature type="domain" description="DUF6894" evidence="1">
    <location>
        <begin position="3"/>
        <end position="68"/>
    </location>
</feature>
<name>A0ABV2NT22_9HYPH</name>